<name>A0A853A8C2_9ACTN</name>
<feature type="region of interest" description="Disordered" evidence="2">
    <location>
        <begin position="80"/>
        <end position="104"/>
    </location>
</feature>
<reference evidence="3 4" key="1">
    <citation type="submission" date="2020-07" db="EMBL/GenBank/DDBJ databases">
        <title>Sequencing the genomes of 1000 actinobacteria strains.</title>
        <authorList>
            <person name="Klenk H.-P."/>
        </authorList>
    </citation>
    <scope>NUCLEOTIDE SEQUENCE [LARGE SCALE GENOMIC DNA]</scope>
    <source>
        <strain evidence="3 4">DSM 42178</strain>
    </source>
</reference>
<evidence type="ECO:0000313" key="3">
    <source>
        <dbReference type="EMBL" id="NYI06891.1"/>
    </source>
</evidence>
<evidence type="ECO:0000256" key="2">
    <source>
        <dbReference type="SAM" id="MobiDB-lite"/>
    </source>
</evidence>
<dbReference type="SUPFAM" id="SSF47413">
    <property type="entry name" value="lambda repressor-like DNA-binding domains"/>
    <property type="match status" value="1"/>
</dbReference>
<gene>
    <name evidence="3" type="ORF">FHU37_003834</name>
</gene>
<comment type="caution">
    <text evidence="3">The sequence shown here is derived from an EMBL/GenBank/DDBJ whole genome shotgun (WGS) entry which is preliminary data.</text>
</comment>
<keyword evidence="1" id="KW-0175">Coiled coil</keyword>
<dbReference type="EMBL" id="JACBZD010000001">
    <property type="protein sequence ID" value="NYI06891.1"/>
    <property type="molecule type" value="Genomic_DNA"/>
</dbReference>
<accession>A0A853A8C2</accession>
<dbReference type="Proteomes" id="UP000567795">
    <property type="component" value="Unassembled WGS sequence"/>
</dbReference>
<evidence type="ECO:0000256" key="1">
    <source>
        <dbReference type="SAM" id="Coils"/>
    </source>
</evidence>
<protein>
    <recommendedName>
        <fullName evidence="5">Helix-turn-helix domain-containing protein</fullName>
    </recommendedName>
</protein>
<sequence>MSPEAAELTSYLRRRIEASGLTVRELAERMPYSKSKISESLDGRVPDQHFVRTLIRVTAPDPRTRTTCLMEALRLLQAATQAPARAPAEPEAAGRPGAEAPGGAQPHLEELVRTQQKALELHDALSRAERARSESQQALAVSQQAVFLLLTMLARLGEQVATVRAERDALRAVHGGATEGAVQAEDRLARSEDRVRRAETELERARRDQAEALRLLEAANRRIFELQHRLGQPASEPPGGAAHGPLGVPALVDPLLDDVDRALDKLGGVLDGERNRLEEVGAELALSADNPADGAETPGGGPGSLVGRSTVELVELLRRSGSDRRRLALRCARDLGPEKLTALVVRLERFGHRASDVAEQIGRRRPMTDLVIVLGLLEGEPDAARAHAVVYETAARERPMAEVIALARDLVTTSPHTLVGVLSTVAGSRPPQDVAVLFDSLQRTPRGTVRQAIAAGVSGHPDSAVVMLVSALQEHGWFAETREVFVELRHARLSVASLAGLIETFCLGGHVGSGLALLRSLLDGMPAGGVIRLRTALERRQGMRRYLPAVDQVFAERWEPGWDRLLAKYSAQG</sequence>
<dbReference type="InterPro" id="IPR010982">
    <property type="entry name" value="Lambda_DNA-bd_dom_sf"/>
</dbReference>
<evidence type="ECO:0000313" key="4">
    <source>
        <dbReference type="Proteomes" id="UP000567795"/>
    </source>
</evidence>
<proteinExistence type="predicted"/>
<organism evidence="3 4">
    <name type="scientific">Allostreptomyces psammosilenae</name>
    <dbReference type="NCBI Taxonomy" id="1892865"/>
    <lineage>
        <taxon>Bacteria</taxon>
        <taxon>Bacillati</taxon>
        <taxon>Actinomycetota</taxon>
        <taxon>Actinomycetes</taxon>
        <taxon>Kitasatosporales</taxon>
        <taxon>Streptomycetaceae</taxon>
        <taxon>Allostreptomyces</taxon>
    </lineage>
</organism>
<dbReference type="AlphaFoldDB" id="A0A853A8C2"/>
<feature type="coiled-coil region" evidence="1">
    <location>
        <begin position="181"/>
        <end position="222"/>
    </location>
</feature>
<dbReference type="Pfam" id="PF13560">
    <property type="entry name" value="HTH_31"/>
    <property type="match status" value="1"/>
</dbReference>
<dbReference type="RefSeq" id="WP_179815404.1">
    <property type="nucleotide sequence ID" value="NZ_JACBZD010000001.1"/>
</dbReference>
<keyword evidence="4" id="KW-1185">Reference proteome</keyword>
<dbReference type="GO" id="GO:0003677">
    <property type="term" value="F:DNA binding"/>
    <property type="evidence" value="ECO:0007669"/>
    <property type="project" value="InterPro"/>
</dbReference>
<evidence type="ECO:0008006" key="5">
    <source>
        <dbReference type="Google" id="ProtNLM"/>
    </source>
</evidence>